<feature type="compositionally biased region" description="Basic and acidic residues" evidence="1">
    <location>
        <begin position="265"/>
        <end position="280"/>
    </location>
</feature>
<feature type="compositionally biased region" description="Polar residues" evidence="1">
    <location>
        <begin position="127"/>
        <end position="136"/>
    </location>
</feature>
<feature type="compositionally biased region" description="Polar residues" evidence="1">
    <location>
        <begin position="1"/>
        <end position="12"/>
    </location>
</feature>
<reference evidence="2" key="1">
    <citation type="journal article" date="2014" name="Nat. Genet.">
        <title>The genome of the stress-tolerant wild tomato species Solanum pennellii.</title>
        <authorList>
            <person name="Bolger A."/>
            <person name="Scossa F."/>
            <person name="Bolger M.E."/>
            <person name="Lanz C."/>
            <person name="Maumus F."/>
            <person name="Tohge T."/>
            <person name="Quesneville H."/>
            <person name="Alseekh S."/>
            <person name="Sorensen I."/>
            <person name="Lichtenstein G."/>
            <person name="Fich E.A."/>
            <person name="Conte M."/>
            <person name="Keller H."/>
            <person name="Schneeberger K."/>
            <person name="Schwacke R."/>
            <person name="Ofner I."/>
            <person name="Vrebalov J."/>
            <person name="Xu Y."/>
            <person name="Osorio S."/>
            <person name="Aflitos S.A."/>
            <person name="Schijlen E."/>
            <person name="Jimenez-Gomez J.M."/>
            <person name="Ryngajllo M."/>
            <person name="Kimura S."/>
            <person name="Kumar R."/>
            <person name="Koenig D."/>
            <person name="Headland L.R."/>
            <person name="Maloof J.N."/>
            <person name="Sinha N."/>
            <person name="van Ham R.C."/>
            <person name="Lankhorst R.K."/>
            <person name="Mao L."/>
            <person name="Vogel A."/>
            <person name="Arsova B."/>
            <person name="Panstruga R."/>
            <person name="Fei Z."/>
            <person name="Rose J.K."/>
            <person name="Zamir D."/>
            <person name="Carrari F."/>
            <person name="Giovannoni J.J."/>
            <person name="Weigel D."/>
            <person name="Usadel B."/>
            <person name="Fernie A.R."/>
        </authorList>
    </citation>
    <scope>NUCLEOTIDE SEQUENCE [LARGE SCALE GENOMIC DNA]</scope>
    <source>
        <strain evidence="2">cv. LA0716</strain>
    </source>
</reference>
<proteinExistence type="predicted"/>
<feature type="compositionally biased region" description="Low complexity" evidence="1">
    <location>
        <begin position="225"/>
        <end position="237"/>
    </location>
</feature>
<keyword evidence="2" id="KW-1185">Reference proteome</keyword>
<protein>
    <submittedName>
        <fullName evidence="3">Uncharacterized protein DDB_G0271670</fullName>
    </submittedName>
</protein>
<evidence type="ECO:0000256" key="1">
    <source>
        <dbReference type="SAM" id="MobiDB-lite"/>
    </source>
</evidence>
<feature type="compositionally biased region" description="Polar residues" evidence="1">
    <location>
        <begin position="251"/>
        <end position="263"/>
    </location>
</feature>
<feature type="region of interest" description="Disordered" evidence="1">
    <location>
        <begin position="1"/>
        <end position="64"/>
    </location>
</feature>
<organism evidence="2 3">
    <name type="scientific">Solanum pennellii</name>
    <name type="common">Tomato</name>
    <name type="synonym">Lycopersicon pennellii</name>
    <dbReference type="NCBI Taxonomy" id="28526"/>
    <lineage>
        <taxon>Eukaryota</taxon>
        <taxon>Viridiplantae</taxon>
        <taxon>Streptophyta</taxon>
        <taxon>Embryophyta</taxon>
        <taxon>Tracheophyta</taxon>
        <taxon>Spermatophyta</taxon>
        <taxon>Magnoliopsida</taxon>
        <taxon>eudicotyledons</taxon>
        <taxon>Gunneridae</taxon>
        <taxon>Pentapetalae</taxon>
        <taxon>asterids</taxon>
        <taxon>lamiids</taxon>
        <taxon>Solanales</taxon>
        <taxon>Solanaceae</taxon>
        <taxon>Solanoideae</taxon>
        <taxon>Solaneae</taxon>
        <taxon>Solanum</taxon>
        <taxon>Solanum subgen. Lycopersicon</taxon>
    </lineage>
</organism>
<dbReference type="RefSeq" id="XP_015072924.1">
    <property type="nucleotide sequence ID" value="XM_015217438.2"/>
</dbReference>
<dbReference type="PANTHER" id="PTHR33871">
    <property type="entry name" value="OS05G0503100 PROTEIN-RELATED"/>
    <property type="match status" value="1"/>
</dbReference>
<dbReference type="PANTHER" id="PTHR33871:SF18">
    <property type="entry name" value="F24J8.12 PROTEIN"/>
    <property type="match status" value="1"/>
</dbReference>
<gene>
    <name evidence="3" type="primary">LOC107017164</name>
</gene>
<feature type="region of interest" description="Disordered" evidence="1">
    <location>
        <begin position="199"/>
        <end position="284"/>
    </location>
</feature>
<name>A0ABM1GLM2_SOLPN</name>
<feature type="compositionally biased region" description="Low complexity" evidence="1">
    <location>
        <begin position="199"/>
        <end position="212"/>
    </location>
</feature>
<dbReference type="Proteomes" id="UP000694930">
    <property type="component" value="Chromosome 4"/>
</dbReference>
<feature type="region of interest" description="Disordered" evidence="1">
    <location>
        <begin position="126"/>
        <end position="180"/>
    </location>
</feature>
<evidence type="ECO:0000313" key="3">
    <source>
        <dbReference type="RefSeq" id="XP_015072924.1"/>
    </source>
</evidence>
<feature type="compositionally biased region" description="Low complexity" evidence="1">
    <location>
        <begin position="143"/>
        <end position="155"/>
    </location>
</feature>
<evidence type="ECO:0000313" key="2">
    <source>
        <dbReference type="Proteomes" id="UP000694930"/>
    </source>
</evidence>
<feature type="compositionally biased region" description="Basic and acidic residues" evidence="1">
    <location>
        <begin position="20"/>
        <end position="30"/>
    </location>
</feature>
<dbReference type="GeneID" id="107017164"/>
<sequence>MGSCISKCNPQKNRQEDDDDQHHECVKDKLVISQAPVSPKIHVPSSTIQPPRKLISSSPSSSSSSCSVSLSSISSTATNVTLSSSLSSSSSSSSSSYFKDRSFSNDFLLSCAREHDHILDIKKNKVSHQNTSTMSTIDKKYTRSPSLSSSTTLSKPPSPRRECNSTTTPKKRPRANSPIMVRQKSFRKEDDQQLMIKGGNIGNNNTSSITSTYHHFPSTRTTLKSPSPSRRFPSNSNGDMKENSFRKSIASKGNNGSVISRSSSLRRDQNHLTPKNEGKMRNNVFPISPKIDEMEIGEEVKSNDQDFDSLLMEDINNPLIALDCFIFL</sequence>
<accession>A0ABM1GLM2</accession>
<reference evidence="3" key="2">
    <citation type="submission" date="2025-08" db="UniProtKB">
        <authorList>
            <consortium name="RefSeq"/>
        </authorList>
    </citation>
    <scope>IDENTIFICATION</scope>
</reference>